<dbReference type="AlphaFoldDB" id="A0A7R9K0K6"/>
<feature type="disulfide bond" evidence="2">
    <location>
        <begin position="596"/>
        <end position="605"/>
    </location>
</feature>
<dbReference type="SUPFAM" id="SSF49265">
    <property type="entry name" value="Fibronectin type III"/>
    <property type="match status" value="2"/>
</dbReference>
<dbReference type="Gene3D" id="2.170.300.10">
    <property type="entry name" value="Tie2 ligand-binding domain superfamily"/>
    <property type="match status" value="1"/>
</dbReference>
<evidence type="ECO:0000256" key="3">
    <source>
        <dbReference type="SAM" id="MobiDB-lite"/>
    </source>
</evidence>
<keyword evidence="2" id="KW-1015">Disulfide bond</keyword>
<feature type="compositionally biased region" description="Basic and acidic residues" evidence="3">
    <location>
        <begin position="1131"/>
        <end position="1147"/>
    </location>
</feature>
<dbReference type="GO" id="GO:0048513">
    <property type="term" value="P:animal organ development"/>
    <property type="evidence" value="ECO:0007669"/>
    <property type="project" value="UniProtKB-ARBA"/>
</dbReference>
<proteinExistence type="predicted"/>
<dbReference type="PROSITE" id="PS50853">
    <property type="entry name" value="FN3"/>
    <property type="match status" value="1"/>
</dbReference>
<dbReference type="PANTHER" id="PTHR24043:SF0">
    <property type="entry name" value="SCAVENGER RECEPTOR CLASS F MEMBER 1"/>
    <property type="match status" value="1"/>
</dbReference>
<dbReference type="CDD" id="cd00055">
    <property type="entry name" value="EGF_Lam"/>
    <property type="match status" value="1"/>
</dbReference>
<dbReference type="CDD" id="cd00063">
    <property type="entry name" value="FN3"/>
    <property type="match status" value="2"/>
</dbReference>
<dbReference type="GO" id="GO:0010976">
    <property type="term" value="P:positive regulation of neuron projection development"/>
    <property type="evidence" value="ECO:0007669"/>
    <property type="project" value="TreeGrafter"/>
</dbReference>
<dbReference type="InterPro" id="IPR000742">
    <property type="entry name" value="EGF"/>
</dbReference>
<evidence type="ECO:0000259" key="5">
    <source>
        <dbReference type="PROSITE" id="PS50853"/>
    </source>
</evidence>
<dbReference type="SMART" id="SM00181">
    <property type="entry name" value="EGF"/>
    <property type="match status" value="2"/>
</dbReference>
<dbReference type="GO" id="GO:0016322">
    <property type="term" value="P:neuron remodeling"/>
    <property type="evidence" value="ECO:0007669"/>
    <property type="project" value="TreeGrafter"/>
</dbReference>
<dbReference type="PANTHER" id="PTHR24043">
    <property type="entry name" value="SCAVENGER RECEPTOR CLASS F"/>
    <property type="match status" value="1"/>
</dbReference>
<feature type="domain" description="Fibronectin type-III" evidence="5">
    <location>
        <begin position="878"/>
        <end position="985"/>
    </location>
</feature>
<dbReference type="EMBL" id="OE841832">
    <property type="protein sequence ID" value="CAD7597407.1"/>
    <property type="molecule type" value="Genomic_DNA"/>
</dbReference>
<dbReference type="InterPro" id="IPR042635">
    <property type="entry name" value="MEGF10/SREC1/2-like"/>
</dbReference>
<reference evidence="6" key="1">
    <citation type="submission" date="2020-11" db="EMBL/GenBank/DDBJ databases">
        <authorList>
            <person name="Tran Van P."/>
        </authorList>
    </citation>
    <scope>NUCLEOTIDE SEQUENCE</scope>
</reference>
<evidence type="ECO:0000259" key="4">
    <source>
        <dbReference type="PROSITE" id="PS50026"/>
    </source>
</evidence>
<dbReference type="Gene3D" id="2.60.40.10">
    <property type="entry name" value="Immunoglobulins"/>
    <property type="match status" value="1"/>
</dbReference>
<evidence type="ECO:0000256" key="2">
    <source>
        <dbReference type="PROSITE-ProRule" id="PRU00076"/>
    </source>
</evidence>
<evidence type="ECO:0000313" key="6">
    <source>
        <dbReference type="EMBL" id="CAD7597407.1"/>
    </source>
</evidence>
<dbReference type="GO" id="GO:0016358">
    <property type="term" value="P:dendrite development"/>
    <property type="evidence" value="ECO:0007669"/>
    <property type="project" value="TreeGrafter"/>
</dbReference>
<feature type="domain" description="EGF-like" evidence="4">
    <location>
        <begin position="568"/>
        <end position="606"/>
    </location>
</feature>
<dbReference type="Pfam" id="PF00041">
    <property type="entry name" value="fn3"/>
    <property type="match status" value="1"/>
</dbReference>
<dbReference type="CDD" id="cd00054">
    <property type="entry name" value="EGF_CA"/>
    <property type="match status" value="1"/>
</dbReference>
<dbReference type="InterPro" id="IPR003961">
    <property type="entry name" value="FN3_dom"/>
</dbReference>
<gene>
    <name evidence="6" type="ORF">TGEB3V08_LOCUS6753</name>
</gene>
<dbReference type="GO" id="GO:0005044">
    <property type="term" value="F:scavenger receptor activity"/>
    <property type="evidence" value="ECO:0007669"/>
    <property type="project" value="InterPro"/>
</dbReference>
<dbReference type="PROSITE" id="PS50026">
    <property type="entry name" value="EGF_3"/>
    <property type="match status" value="1"/>
</dbReference>
<dbReference type="InterPro" id="IPR002049">
    <property type="entry name" value="LE_dom"/>
</dbReference>
<dbReference type="PROSITE" id="PS00022">
    <property type="entry name" value="EGF_1"/>
    <property type="match status" value="2"/>
</dbReference>
<dbReference type="SMART" id="SM00060">
    <property type="entry name" value="FN3"/>
    <property type="match status" value="3"/>
</dbReference>
<feature type="region of interest" description="Disordered" evidence="3">
    <location>
        <begin position="1060"/>
        <end position="1101"/>
    </location>
</feature>
<feature type="region of interest" description="Disordered" evidence="3">
    <location>
        <begin position="1131"/>
        <end position="1166"/>
    </location>
</feature>
<evidence type="ECO:0000256" key="1">
    <source>
        <dbReference type="ARBA" id="ARBA00022536"/>
    </source>
</evidence>
<dbReference type="GO" id="GO:0030169">
    <property type="term" value="F:low-density lipoprotein particle binding"/>
    <property type="evidence" value="ECO:0007669"/>
    <property type="project" value="TreeGrafter"/>
</dbReference>
<organism evidence="6">
    <name type="scientific">Timema genevievae</name>
    <name type="common">Walking stick</name>
    <dbReference type="NCBI Taxonomy" id="629358"/>
    <lineage>
        <taxon>Eukaryota</taxon>
        <taxon>Metazoa</taxon>
        <taxon>Ecdysozoa</taxon>
        <taxon>Arthropoda</taxon>
        <taxon>Hexapoda</taxon>
        <taxon>Insecta</taxon>
        <taxon>Pterygota</taxon>
        <taxon>Neoptera</taxon>
        <taxon>Polyneoptera</taxon>
        <taxon>Phasmatodea</taxon>
        <taxon>Timematodea</taxon>
        <taxon>Timematoidea</taxon>
        <taxon>Timematidae</taxon>
        <taxon>Timema</taxon>
    </lineage>
</organism>
<name>A0A7R9K0K6_TIMGE</name>
<accession>A0A7R9K0K6</accession>
<protein>
    <submittedName>
        <fullName evidence="6">Uncharacterized protein</fullName>
    </submittedName>
</protein>
<dbReference type="GO" id="GO:0007157">
    <property type="term" value="P:heterophilic cell-cell adhesion via plasma membrane cell adhesion molecules"/>
    <property type="evidence" value="ECO:0007669"/>
    <property type="project" value="TreeGrafter"/>
</dbReference>
<dbReference type="GO" id="GO:0016020">
    <property type="term" value="C:membrane"/>
    <property type="evidence" value="ECO:0007669"/>
    <property type="project" value="TreeGrafter"/>
</dbReference>
<keyword evidence="1 2" id="KW-0245">EGF-like domain</keyword>
<dbReference type="InterPro" id="IPR013783">
    <property type="entry name" value="Ig-like_fold"/>
</dbReference>
<sequence length="1205" mass="133569">MWGRGVNDLANVEIHARTNALAVTFFQNNGSIIPTSGLGIYPECSPCGWEVSGWRLRSDEYVTSEPTLIIRENELDGCRYDVLQVDNGNENHPTDIQGKLTSHRGDGGDSWQIKAMRDQRIKLVFGNSANSDTAALGYPRNPGYRVELKPSPLREFDDIQLPSEAVVSNGYQMQVDLQKFDVYKEFSATYSFESKQQLTLTTESGTIRGPVFVPMSERLCVAILFRAAPFPKPIKYSNPRSRLAESREDYDYTPSEDTRLTVTLQLLDGTEINVGTVEAPEVGHILLEKMIHVGTVEAQEVGHILLEKMEIHVGTVEAKEVGHILLEKMEIHVGTVEAQEVGHILLEKMEIHVGTVEAKEKMIHVGTVEAQEVGHILLEKMEIHVGTVEAKEKMIHVGTVEAQEVGHILLEKMEIHVGTVEAKEKMIHVGTVEAQEVGHILLEKMEIHVGTVEAKEKMIHVGTVEAQEVGHILLEKMEIRVGAANTPEVCHILLEGTEIHVRTVEEQEVGHILLEKMEIRVGTANTPEVDKWIYQRFVIELQPDHQQREMAYVITAGQKIGAKLFVRKVEECDPEGNNGKCINGGVLSKDSNECICPPGFRGLFCEDGCGVNKYGDDCGGKCSSFRRGCKGLVMCKEKIGCDCAPGFQGQLCDTPCDPGHYGFGCKQTCGHCAGNLCDSFSGSCFSGCVNGYFAPLCFYTGLSQSLPSPFYPNSRGAVVRRSSVVPKLSATAALRKEGGDSRDIMALETWLPCEQGNSELTMLIKYKYLSTAPIAEPVSADTIQVYFSVDHTQGRGSPRFYKLQHKYDQQVRWCPLTNFEVYLRDGWRWVLSKRTHESTANFSDVLPGREHKVKLRAMTVNGPATFSKTLSIVTSDQVPEAVLDVYQDSVQRDRIRIVWREPRFTAGNIRHYVVTYKCQSLVACPSEDCSYSAGELEIETNYVELKGLLPHAQYIVSVSAVSGFKGPTSTIHAATDHTVSVVPPDPSLTPVTNRTSTSFVVHWNHLQNCTGINGFLNHYHYEMESDTLASDYDQVEEESNENLYSVESLLNETSSILSETDISDEENYYESNASDKKTNEFENSSGEELNQSSDEKSVPLNGTSLTLRCGVRKYEAVQCRLRYETDASKRNTNEGKARLESVSKRDPVSGAKSLVGRLPKRHGGGCPPPLGLLPTWGPLDPERGCTPSGAGYRERNIPGAYQLVG</sequence>
<feature type="compositionally biased region" description="Polar residues" evidence="3">
    <location>
        <begin position="1081"/>
        <end position="1092"/>
    </location>
</feature>
<comment type="caution">
    <text evidence="2">Lacks conserved residue(s) required for the propagation of feature annotation.</text>
</comment>
<dbReference type="InterPro" id="IPR036116">
    <property type="entry name" value="FN3_sf"/>
</dbReference>